<proteinExistence type="predicted"/>
<dbReference type="InterPro" id="IPR051270">
    <property type="entry name" value="Tyrosine-tRNA_ligase_regulator"/>
</dbReference>
<evidence type="ECO:0000256" key="3">
    <source>
        <dbReference type="PROSITE-ProRule" id="PRU00209"/>
    </source>
</evidence>
<evidence type="ECO:0000259" key="6">
    <source>
        <dbReference type="PROSITE" id="PS50886"/>
    </source>
</evidence>
<gene>
    <name evidence="7" type="ORF">PAUS00366_LOCUS9934</name>
</gene>
<dbReference type="GO" id="GO:0000049">
    <property type="term" value="F:tRNA binding"/>
    <property type="evidence" value="ECO:0007669"/>
    <property type="project" value="UniProtKB-UniRule"/>
</dbReference>
<protein>
    <recommendedName>
        <fullName evidence="6">tRNA-binding domain-containing protein</fullName>
    </recommendedName>
</protein>
<dbReference type="InterPro" id="IPR012340">
    <property type="entry name" value="NA-bd_OB-fold"/>
</dbReference>
<evidence type="ECO:0000256" key="2">
    <source>
        <dbReference type="ARBA" id="ARBA00022884"/>
    </source>
</evidence>
<evidence type="ECO:0000313" key="7">
    <source>
        <dbReference type="EMBL" id="CAE0717182.1"/>
    </source>
</evidence>
<dbReference type="PROSITE" id="PS50886">
    <property type="entry name" value="TRBD"/>
    <property type="match status" value="1"/>
</dbReference>
<evidence type="ECO:0000256" key="1">
    <source>
        <dbReference type="ARBA" id="ARBA00022555"/>
    </source>
</evidence>
<keyword evidence="1 3" id="KW-0820">tRNA-binding</keyword>
<dbReference type="SUPFAM" id="SSF50249">
    <property type="entry name" value="Nucleic acid-binding proteins"/>
    <property type="match status" value="1"/>
</dbReference>
<dbReference type="PANTHER" id="PTHR11586">
    <property type="entry name" value="TRNA-AMINOACYLATION COFACTOR ARC1 FAMILY MEMBER"/>
    <property type="match status" value="1"/>
</dbReference>
<accession>A0A7S4AIU3</accession>
<dbReference type="Gene3D" id="2.40.50.140">
    <property type="entry name" value="Nucleic acid-binding proteins"/>
    <property type="match status" value="1"/>
</dbReference>
<dbReference type="PROSITE" id="PS51257">
    <property type="entry name" value="PROKAR_LIPOPROTEIN"/>
    <property type="match status" value="1"/>
</dbReference>
<keyword evidence="2 3" id="KW-0694">RNA-binding</keyword>
<dbReference type="CDD" id="cd02799">
    <property type="entry name" value="tRNA_bind_EMAP-II_like"/>
    <property type="match status" value="1"/>
</dbReference>
<feature type="domain" description="TRNA-binding" evidence="6">
    <location>
        <begin position="70"/>
        <end position="179"/>
    </location>
</feature>
<organism evidence="7">
    <name type="scientific">Pseudo-nitzschia australis</name>
    <dbReference type="NCBI Taxonomy" id="44445"/>
    <lineage>
        <taxon>Eukaryota</taxon>
        <taxon>Sar</taxon>
        <taxon>Stramenopiles</taxon>
        <taxon>Ochrophyta</taxon>
        <taxon>Bacillariophyta</taxon>
        <taxon>Bacillariophyceae</taxon>
        <taxon>Bacillariophycidae</taxon>
        <taxon>Bacillariales</taxon>
        <taxon>Bacillariaceae</taxon>
        <taxon>Pseudo-nitzschia</taxon>
    </lineage>
</organism>
<dbReference type="EMBL" id="HBIX01013428">
    <property type="protein sequence ID" value="CAE0717182.1"/>
    <property type="molecule type" value="Transcribed_RNA"/>
</dbReference>
<feature type="region of interest" description="Disordered" evidence="4">
    <location>
        <begin position="52"/>
        <end position="71"/>
    </location>
</feature>
<feature type="signal peptide" evidence="5">
    <location>
        <begin position="1"/>
        <end position="23"/>
    </location>
</feature>
<evidence type="ECO:0000256" key="5">
    <source>
        <dbReference type="SAM" id="SignalP"/>
    </source>
</evidence>
<name>A0A7S4AIU3_9STRA</name>
<keyword evidence="5" id="KW-0732">Signal</keyword>
<dbReference type="InterPro" id="IPR002547">
    <property type="entry name" value="tRNA-bd_dom"/>
</dbReference>
<evidence type="ECO:0000256" key="4">
    <source>
        <dbReference type="SAM" id="MobiDB-lite"/>
    </source>
</evidence>
<feature type="chain" id="PRO_5031060027" description="tRNA-binding domain-containing protein" evidence="5">
    <location>
        <begin position="24"/>
        <end position="241"/>
    </location>
</feature>
<dbReference type="Pfam" id="PF01588">
    <property type="entry name" value="tRNA_bind"/>
    <property type="match status" value="1"/>
</dbReference>
<reference evidence="7" key="1">
    <citation type="submission" date="2021-01" db="EMBL/GenBank/DDBJ databases">
        <authorList>
            <person name="Corre E."/>
            <person name="Pelletier E."/>
            <person name="Niang G."/>
            <person name="Scheremetjew M."/>
            <person name="Finn R."/>
            <person name="Kale V."/>
            <person name="Holt S."/>
            <person name="Cochrane G."/>
            <person name="Meng A."/>
            <person name="Brown T."/>
            <person name="Cohen L."/>
        </authorList>
    </citation>
    <scope>NUCLEOTIDE SEQUENCE</scope>
    <source>
        <strain evidence="7">10249 10 AB</strain>
    </source>
</reference>
<dbReference type="PANTHER" id="PTHR11586:SF33">
    <property type="entry name" value="AMINOACYL TRNA SYNTHASE COMPLEX-INTERACTING MULTIFUNCTIONAL PROTEIN 1"/>
    <property type="match status" value="1"/>
</dbReference>
<sequence length="241" mass="25387">MTMATKFSSLALLAIIACNCVSSFGVVAFAFGTSSSASRPFLLPALRASSEEPAAPATKKQAPPPPPPIDVSKLDIRVGVIEKCWEHEEADKLFCEEINVGEEEPRTIASGLKAHYSSEEMVGKNVLVLANLKTRKMVGFPSHGMVLCAVKEGAAEDGSEDVVELLSPPEGAVPGTRIVCAGFEGEPATENQVIKKKMLNAIFPDLKVNGEGVAVYKDVPLTTGEEGAACTSVTLKDAIIS</sequence>
<dbReference type="AlphaFoldDB" id="A0A7S4AIU3"/>